<reference evidence="11" key="1">
    <citation type="submission" date="2019-08" db="EMBL/GenBank/DDBJ databases">
        <title>The genome of the North American firefly Photinus pyralis.</title>
        <authorList>
            <consortium name="Photinus pyralis genome working group"/>
            <person name="Fallon T.R."/>
            <person name="Sander Lower S.E."/>
            <person name="Weng J.-K."/>
        </authorList>
    </citation>
    <scope>NUCLEOTIDE SEQUENCE</scope>
    <source>
        <strain evidence="11">TRF0915ILg1</strain>
        <tissue evidence="11">Whole body</tissue>
    </source>
</reference>
<evidence type="ECO:0008006" key="13">
    <source>
        <dbReference type="Google" id="ProtNLM"/>
    </source>
</evidence>
<dbReference type="InterPro" id="IPR001128">
    <property type="entry name" value="Cyt_P450"/>
</dbReference>
<dbReference type="OrthoDB" id="1470350at2759"/>
<keyword evidence="10" id="KW-1133">Transmembrane helix</keyword>
<dbReference type="AlphaFoldDB" id="A0A8K0GFM1"/>
<sequence>MWNIGSKEKWSLVFTTFIISLTIIILIWLKDPIRSWYRAARLTLQLKGPPGLPLLGNISIVKDPSEIFRLGQIAYKEYGSVAKGWLSIIPIIGVLEPKYLNIILSSSKLSDKNFLYSFMHTFLGDGLITGNGNKSKLHRRYISLYFKINYLEQFISTFNESANRMVEQLKGKDEVKITTFINRCVLNILHQAIMGIPMQEQEIINNSPFSKGQMSLIQRVLQPWLLLSFFYKFTNRSRLELDQKSTIMGFSREVLEKRRSDKEAHKDLDWCLLDGLIEISETKHDFNDKDIVDEVCTFMLAGQDSVGSAIAFTLYQLAKHEHIQNKVIEEITKTISSSSITLDQLNEMNYLEKCIYESMRICPSVPLIARKLCEDVNLGEYVLPKGCNLFISPLATHRSPQHFPEPEIFDPERFSSKIDSCAYIPFSAGPRDCLGKRFAMLEMKTIISRFLQNYKISLIPGKEKLEPHYRVTLRAKGGIPLKLEIR</sequence>
<dbReference type="Proteomes" id="UP000801492">
    <property type="component" value="Unassembled WGS sequence"/>
</dbReference>
<dbReference type="PANTHER" id="PTHR24291">
    <property type="entry name" value="CYTOCHROME P450 FAMILY 4"/>
    <property type="match status" value="1"/>
</dbReference>
<comment type="cofactor">
    <cofactor evidence="1 8">
        <name>heme</name>
        <dbReference type="ChEBI" id="CHEBI:30413"/>
    </cofactor>
</comment>
<organism evidence="11 12">
    <name type="scientific">Ignelater luminosus</name>
    <name type="common">Cucubano</name>
    <name type="synonym">Pyrophorus luminosus</name>
    <dbReference type="NCBI Taxonomy" id="2038154"/>
    <lineage>
        <taxon>Eukaryota</taxon>
        <taxon>Metazoa</taxon>
        <taxon>Ecdysozoa</taxon>
        <taxon>Arthropoda</taxon>
        <taxon>Hexapoda</taxon>
        <taxon>Insecta</taxon>
        <taxon>Pterygota</taxon>
        <taxon>Neoptera</taxon>
        <taxon>Endopterygota</taxon>
        <taxon>Coleoptera</taxon>
        <taxon>Polyphaga</taxon>
        <taxon>Elateriformia</taxon>
        <taxon>Elateroidea</taxon>
        <taxon>Elateridae</taxon>
        <taxon>Agrypninae</taxon>
        <taxon>Pyrophorini</taxon>
        <taxon>Ignelater</taxon>
    </lineage>
</organism>
<evidence type="ECO:0000313" key="12">
    <source>
        <dbReference type="Proteomes" id="UP000801492"/>
    </source>
</evidence>
<dbReference type="GO" id="GO:0016705">
    <property type="term" value="F:oxidoreductase activity, acting on paired donors, with incorporation or reduction of molecular oxygen"/>
    <property type="evidence" value="ECO:0007669"/>
    <property type="project" value="InterPro"/>
</dbReference>
<evidence type="ECO:0000256" key="9">
    <source>
        <dbReference type="RuleBase" id="RU000461"/>
    </source>
</evidence>
<dbReference type="GO" id="GO:0004497">
    <property type="term" value="F:monooxygenase activity"/>
    <property type="evidence" value="ECO:0007669"/>
    <property type="project" value="UniProtKB-KW"/>
</dbReference>
<evidence type="ECO:0000256" key="5">
    <source>
        <dbReference type="ARBA" id="ARBA00023002"/>
    </source>
</evidence>
<keyword evidence="10" id="KW-0812">Transmembrane</keyword>
<keyword evidence="3 8" id="KW-0349">Heme</keyword>
<keyword evidence="12" id="KW-1185">Reference proteome</keyword>
<dbReference type="EMBL" id="VTPC01002474">
    <property type="protein sequence ID" value="KAF2899982.1"/>
    <property type="molecule type" value="Genomic_DNA"/>
</dbReference>
<evidence type="ECO:0000256" key="6">
    <source>
        <dbReference type="ARBA" id="ARBA00023004"/>
    </source>
</evidence>
<dbReference type="PRINTS" id="PR00463">
    <property type="entry name" value="EP450I"/>
</dbReference>
<proteinExistence type="inferred from homology"/>
<dbReference type="Pfam" id="PF00067">
    <property type="entry name" value="p450"/>
    <property type="match status" value="1"/>
</dbReference>
<keyword evidence="4 8" id="KW-0479">Metal-binding</keyword>
<comment type="caution">
    <text evidence="11">The sequence shown here is derived from an EMBL/GenBank/DDBJ whole genome shotgun (WGS) entry which is preliminary data.</text>
</comment>
<dbReference type="PRINTS" id="PR00385">
    <property type="entry name" value="P450"/>
</dbReference>
<dbReference type="SUPFAM" id="SSF48264">
    <property type="entry name" value="Cytochrome P450"/>
    <property type="match status" value="1"/>
</dbReference>
<dbReference type="GO" id="GO:0005506">
    <property type="term" value="F:iron ion binding"/>
    <property type="evidence" value="ECO:0007669"/>
    <property type="project" value="InterPro"/>
</dbReference>
<comment type="similarity">
    <text evidence="2 9">Belongs to the cytochrome P450 family.</text>
</comment>
<keyword evidence="5 9" id="KW-0560">Oxidoreductase</keyword>
<name>A0A8K0GFM1_IGNLU</name>
<dbReference type="InterPro" id="IPR002401">
    <property type="entry name" value="Cyt_P450_E_grp-I"/>
</dbReference>
<evidence type="ECO:0000256" key="1">
    <source>
        <dbReference type="ARBA" id="ARBA00001971"/>
    </source>
</evidence>
<keyword evidence="6 8" id="KW-0408">Iron</keyword>
<gene>
    <name evidence="11" type="ORF">ILUMI_06204</name>
</gene>
<dbReference type="InterPro" id="IPR050196">
    <property type="entry name" value="Cytochrome_P450_Monoox"/>
</dbReference>
<evidence type="ECO:0000256" key="7">
    <source>
        <dbReference type="ARBA" id="ARBA00023033"/>
    </source>
</evidence>
<evidence type="ECO:0000256" key="3">
    <source>
        <dbReference type="ARBA" id="ARBA00022617"/>
    </source>
</evidence>
<feature type="transmembrane region" description="Helical" evidence="10">
    <location>
        <begin position="12"/>
        <end position="29"/>
    </location>
</feature>
<dbReference type="GO" id="GO:0020037">
    <property type="term" value="F:heme binding"/>
    <property type="evidence" value="ECO:0007669"/>
    <property type="project" value="InterPro"/>
</dbReference>
<dbReference type="PROSITE" id="PS00086">
    <property type="entry name" value="CYTOCHROME_P450"/>
    <property type="match status" value="1"/>
</dbReference>
<dbReference type="InterPro" id="IPR036396">
    <property type="entry name" value="Cyt_P450_sf"/>
</dbReference>
<dbReference type="InterPro" id="IPR017972">
    <property type="entry name" value="Cyt_P450_CS"/>
</dbReference>
<keyword evidence="10" id="KW-0472">Membrane</keyword>
<evidence type="ECO:0000256" key="2">
    <source>
        <dbReference type="ARBA" id="ARBA00010617"/>
    </source>
</evidence>
<protein>
    <recommendedName>
        <fullName evidence="13">Cytochrome P450</fullName>
    </recommendedName>
</protein>
<evidence type="ECO:0000256" key="10">
    <source>
        <dbReference type="SAM" id="Phobius"/>
    </source>
</evidence>
<dbReference type="Gene3D" id="1.10.630.10">
    <property type="entry name" value="Cytochrome P450"/>
    <property type="match status" value="1"/>
</dbReference>
<evidence type="ECO:0000313" key="11">
    <source>
        <dbReference type="EMBL" id="KAF2899982.1"/>
    </source>
</evidence>
<dbReference type="PANTHER" id="PTHR24291:SF177">
    <property type="entry name" value="CYTOCHROME P450 4AA1-RELATED"/>
    <property type="match status" value="1"/>
</dbReference>
<accession>A0A8K0GFM1</accession>
<evidence type="ECO:0000256" key="8">
    <source>
        <dbReference type="PIRSR" id="PIRSR602401-1"/>
    </source>
</evidence>
<keyword evidence="7 9" id="KW-0503">Monooxygenase</keyword>
<evidence type="ECO:0000256" key="4">
    <source>
        <dbReference type="ARBA" id="ARBA00022723"/>
    </source>
</evidence>
<feature type="binding site" description="axial binding residue" evidence="8">
    <location>
        <position position="433"/>
    </location>
    <ligand>
        <name>heme</name>
        <dbReference type="ChEBI" id="CHEBI:30413"/>
    </ligand>
    <ligandPart>
        <name>Fe</name>
        <dbReference type="ChEBI" id="CHEBI:18248"/>
    </ligandPart>
</feature>